<evidence type="ECO:0000259" key="2">
    <source>
        <dbReference type="PROSITE" id="PS50113"/>
    </source>
</evidence>
<dbReference type="SUPFAM" id="SSF55073">
    <property type="entry name" value="Nucleotide cyclase"/>
    <property type="match status" value="1"/>
</dbReference>
<dbReference type="GO" id="GO:0003824">
    <property type="term" value="F:catalytic activity"/>
    <property type="evidence" value="ECO:0007669"/>
    <property type="project" value="UniProtKB-ARBA"/>
</dbReference>
<evidence type="ECO:0000259" key="1">
    <source>
        <dbReference type="PROSITE" id="PS50112"/>
    </source>
</evidence>
<dbReference type="SMART" id="SM00267">
    <property type="entry name" value="GGDEF"/>
    <property type="match status" value="1"/>
</dbReference>
<evidence type="ECO:0000259" key="3">
    <source>
        <dbReference type="PROSITE" id="PS50883"/>
    </source>
</evidence>
<dbReference type="Proteomes" id="UP000389128">
    <property type="component" value="Unassembled WGS sequence"/>
</dbReference>
<dbReference type="Pfam" id="PF00563">
    <property type="entry name" value="EAL"/>
    <property type="match status" value="1"/>
</dbReference>
<dbReference type="SUPFAM" id="SSF55785">
    <property type="entry name" value="PYP-like sensor domain (PAS domain)"/>
    <property type="match status" value="2"/>
</dbReference>
<dbReference type="Pfam" id="PF08448">
    <property type="entry name" value="PAS_4"/>
    <property type="match status" value="1"/>
</dbReference>
<dbReference type="PROSITE" id="PS50112">
    <property type="entry name" value="PAS"/>
    <property type="match status" value="1"/>
</dbReference>
<name>A0A6C2D8A6_9RHOO</name>
<dbReference type="CDD" id="cd01949">
    <property type="entry name" value="GGDEF"/>
    <property type="match status" value="1"/>
</dbReference>
<dbReference type="FunFam" id="3.30.70.270:FF:000001">
    <property type="entry name" value="Diguanylate cyclase domain protein"/>
    <property type="match status" value="1"/>
</dbReference>
<dbReference type="InterPro" id="IPR000014">
    <property type="entry name" value="PAS"/>
</dbReference>
<feature type="domain" description="PAC" evidence="2">
    <location>
        <begin position="230"/>
        <end position="282"/>
    </location>
</feature>
<sequence>MSSVTSNANRLSVVPALPQAEPPSLAERVLAALEGMLIQGRLVAGGRERSLIYAGDGAQALCGWPTTVLTRGDGLFFSGLVLPEDRLPLMAHVTEAAEAAGRYRVDYRITHRNGSVRWVSEQGAGRRGDDGVFYTEAQIKDITDEVRARQQLADAELRYRSIFDSGSEGLFQTSMDGLYLAANPALATIYGYSSPAQLIAELRNVGRQLYVDPERRSEFTTRMQADGEVRDFVSAVRRRDGSIVWISESAHSVCDLDGNFLYYEGSVRDVTAQREAESRLRHQATRDQLTGLFNRSSFAERFEESARRAERRGEGLVIAFIDLDNFKVINDSLGHLYGDKLLLAVSHRLSQCLRATDVLARYGGDEFVLMLEAGALDGKLEAVLARVQESIARPILLGEQEVTVTSSIGIAHFPDDARDLPHLLQQADAAMYAAKAAGRARVHRFTPEIGANATARLELEMALRSALERKELSLVYQPRLGRNGELRALEALLRWQSTEFGAISPVRFIPIAEETGLIVPITDFVIEAVASQLDVWRQAGLPCPRIAINCSVQLFRDGQFAERLFGILDRHDLPHRCIELEITETQLMADPKHMISALGSLKARGLTVAVDDFGTGYSSLAYLKSLPIDVIKIDKSFVDGLGPDTEDFLFSRAIISLGHSLGLEVVAEGVETGLQYTLLRELGCDEFQGYRFDRPLVASAIAGKLREMGSSLRWPQACEVV</sequence>
<dbReference type="InterPro" id="IPR043128">
    <property type="entry name" value="Rev_trsase/Diguanyl_cyclase"/>
</dbReference>
<dbReference type="Gene3D" id="3.20.20.450">
    <property type="entry name" value="EAL domain"/>
    <property type="match status" value="1"/>
</dbReference>
<proteinExistence type="predicted"/>
<evidence type="ECO:0000313" key="6">
    <source>
        <dbReference type="Proteomes" id="UP000389128"/>
    </source>
</evidence>
<feature type="domain" description="EAL" evidence="3">
    <location>
        <begin position="456"/>
        <end position="709"/>
    </location>
</feature>
<dbReference type="SMART" id="SM00086">
    <property type="entry name" value="PAC"/>
    <property type="match status" value="2"/>
</dbReference>
<dbReference type="EMBL" id="SDKK01000001">
    <property type="protein sequence ID" value="TYC62171.1"/>
    <property type="molecule type" value="Genomic_DNA"/>
</dbReference>
<organism evidence="5 6">
    <name type="scientific">Zoogloea oleivorans</name>
    <dbReference type="NCBI Taxonomy" id="1552750"/>
    <lineage>
        <taxon>Bacteria</taxon>
        <taxon>Pseudomonadati</taxon>
        <taxon>Pseudomonadota</taxon>
        <taxon>Betaproteobacteria</taxon>
        <taxon>Rhodocyclales</taxon>
        <taxon>Zoogloeaceae</taxon>
        <taxon>Zoogloea</taxon>
    </lineage>
</organism>
<evidence type="ECO:0000313" key="5">
    <source>
        <dbReference type="EMBL" id="TYC62171.1"/>
    </source>
</evidence>
<gene>
    <name evidence="5" type="ORF">ETQ85_01055</name>
</gene>
<dbReference type="InterPro" id="IPR035919">
    <property type="entry name" value="EAL_sf"/>
</dbReference>
<dbReference type="AlphaFoldDB" id="A0A6C2D8A6"/>
<keyword evidence="6" id="KW-1185">Reference proteome</keyword>
<protein>
    <submittedName>
        <fullName evidence="5">Bifunctional diguanylate cyclase/phosphodiesterase</fullName>
    </submittedName>
</protein>
<dbReference type="SMART" id="SM00052">
    <property type="entry name" value="EAL"/>
    <property type="match status" value="1"/>
</dbReference>
<dbReference type="InterPro" id="IPR013656">
    <property type="entry name" value="PAS_4"/>
</dbReference>
<dbReference type="OrthoDB" id="9813903at2"/>
<feature type="domain" description="PAS" evidence="1">
    <location>
        <begin position="155"/>
        <end position="193"/>
    </location>
</feature>
<dbReference type="InterPro" id="IPR000160">
    <property type="entry name" value="GGDEF_dom"/>
</dbReference>
<dbReference type="InterPro" id="IPR029787">
    <property type="entry name" value="Nucleotide_cyclase"/>
</dbReference>
<dbReference type="InterPro" id="IPR035965">
    <property type="entry name" value="PAS-like_dom_sf"/>
</dbReference>
<evidence type="ECO:0000259" key="4">
    <source>
        <dbReference type="PROSITE" id="PS50887"/>
    </source>
</evidence>
<dbReference type="NCBIfam" id="TIGR00229">
    <property type="entry name" value="sensory_box"/>
    <property type="match status" value="1"/>
</dbReference>
<feature type="domain" description="GGDEF" evidence="4">
    <location>
        <begin position="314"/>
        <end position="447"/>
    </location>
</feature>
<dbReference type="SUPFAM" id="SSF141868">
    <property type="entry name" value="EAL domain-like"/>
    <property type="match status" value="1"/>
</dbReference>
<feature type="domain" description="PAC" evidence="2">
    <location>
        <begin position="103"/>
        <end position="154"/>
    </location>
</feature>
<dbReference type="Pfam" id="PF00990">
    <property type="entry name" value="GGDEF"/>
    <property type="match status" value="1"/>
</dbReference>
<dbReference type="PROSITE" id="PS50887">
    <property type="entry name" value="GGDEF"/>
    <property type="match status" value="1"/>
</dbReference>
<reference evidence="5 6" key="1">
    <citation type="submission" date="2019-01" db="EMBL/GenBank/DDBJ databases">
        <title>Zoogloea oleivorans genome sequencing and assembly.</title>
        <authorList>
            <person name="Tancsics A."/>
            <person name="Farkas M."/>
            <person name="Kriszt B."/>
            <person name="Maroti G."/>
            <person name="Horvath B."/>
        </authorList>
    </citation>
    <scope>NUCLEOTIDE SEQUENCE [LARGE SCALE GENOMIC DNA]</scope>
    <source>
        <strain evidence="5 6">Buc</strain>
    </source>
</reference>
<dbReference type="Gene3D" id="3.30.70.270">
    <property type="match status" value="1"/>
</dbReference>
<comment type="caution">
    <text evidence="5">The sequence shown here is derived from an EMBL/GenBank/DDBJ whole genome shotgun (WGS) entry which is preliminary data.</text>
</comment>
<dbReference type="PROSITE" id="PS50113">
    <property type="entry name" value="PAC"/>
    <property type="match status" value="2"/>
</dbReference>
<dbReference type="NCBIfam" id="TIGR00254">
    <property type="entry name" value="GGDEF"/>
    <property type="match status" value="1"/>
</dbReference>
<dbReference type="PANTHER" id="PTHR44757">
    <property type="entry name" value="DIGUANYLATE CYCLASE DGCP"/>
    <property type="match status" value="1"/>
</dbReference>
<dbReference type="InterPro" id="IPR001633">
    <property type="entry name" value="EAL_dom"/>
</dbReference>
<dbReference type="InterPro" id="IPR001610">
    <property type="entry name" value="PAC"/>
</dbReference>
<dbReference type="PANTHER" id="PTHR44757:SF2">
    <property type="entry name" value="BIOFILM ARCHITECTURE MAINTENANCE PROTEIN MBAA"/>
    <property type="match status" value="1"/>
</dbReference>
<dbReference type="InterPro" id="IPR013655">
    <property type="entry name" value="PAS_fold_3"/>
</dbReference>
<dbReference type="CDD" id="cd01948">
    <property type="entry name" value="EAL"/>
    <property type="match status" value="1"/>
</dbReference>
<accession>A0A6C2D8A6</accession>
<dbReference type="InterPro" id="IPR052155">
    <property type="entry name" value="Biofilm_reg_signaling"/>
</dbReference>
<dbReference type="CDD" id="cd00130">
    <property type="entry name" value="PAS"/>
    <property type="match status" value="1"/>
</dbReference>
<dbReference type="Gene3D" id="3.30.450.20">
    <property type="entry name" value="PAS domain"/>
    <property type="match status" value="2"/>
</dbReference>
<dbReference type="InterPro" id="IPR000700">
    <property type="entry name" value="PAS-assoc_C"/>
</dbReference>
<dbReference type="PROSITE" id="PS50883">
    <property type="entry name" value="EAL"/>
    <property type="match status" value="1"/>
</dbReference>
<dbReference type="Pfam" id="PF08447">
    <property type="entry name" value="PAS_3"/>
    <property type="match status" value="1"/>
</dbReference>